<dbReference type="PROSITE" id="PS52016">
    <property type="entry name" value="TONB_DEPENDENT_REC_3"/>
    <property type="match status" value="1"/>
</dbReference>
<evidence type="ECO:0000256" key="2">
    <source>
        <dbReference type="ARBA" id="ARBA00022448"/>
    </source>
</evidence>
<name>A0A412X514_9BACT</name>
<keyword evidence="2 7" id="KW-0813">Transport</keyword>
<keyword evidence="4 7" id="KW-0812">Transmembrane</keyword>
<reference evidence="9 10" key="1">
    <citation type="submission" date="2018-08" db="EMBL/GenBank/DDBJ databases">
        <title>A genome reference for cultivated species of the human gut microbiota.</title>
        <authorList>
            <person name="Zou Y."/>
            <person name="Xue W."/>
            <person name="Luo G."/>
        </authorList>
    </citation>
    <scope>NUCLEOTIDE SEQUENCE [LARGE SCALE GENOMIC DNA]</scope>
    <source>
        <strain evidence="9 10">AF14-49</strain>
    </source>
</reference>
<dbReference type="STRING" id="1121130.GCA_000519105_00228"/>
<sequence length="1019" mass="114242">MRVDLVLKFDSNLCGVVKWILLFCCVCFPEIPVAGESRSSLIVITGEVKDADGEPLPGVTVVLKGTSLGCVTGTDGKFRLEIPEQKEIVLLFRFVGMKNQEVTVTGARHIRVTMVKDMKELDDVIVTGYYTQAKNAFTGEITRIKGEDLLRVSPTNLLQALAILTPGLRIVENNEAGSDPNVVPEILIRGASSIMTKGQEGVNAPLIMLDGVEISVEDLYDLDIYDIEQILVLKDASAAVLYGEKAANGVILVERARGKSDKPRFSYNFTPMFSFPDLTSLRLCDAEEKLELERLAGLYDRVDGSLDPAYDYKLENIRRGVNTDWTTKPLRNAFTHSHSATMTGRGGGIEYKVTGRLSNTYGVMKGDYRRNYGVNISLSYRFARDVVATYQLAYTMTEGKNSPYGSFARYTRLNPYNPVYDEDGEYIRNYYFDPVNRTMERQVNPLYNATLASFSRSQNKAVTNYLSLRWDMDETLFITGNVSVRQGDTWNKVYVSPEDASFTLQEIPQNKKGTYTAYSTETTNWAGKLVLNYRLLLNDAGTTVLSLSAGTDIGKDKSSSMQVKAEGFMKDKMTDIKFASQYATTRPVGGEKESAEVGFFANGSLDLMGRYFVNASYKTAGSSKFGSKHRFAPVWSTGIGWNLHEEGFMNFDWLNVLRLRFSVGSTANVTFTPYQALTTYLYDSDLIHYGGMGAVPITMGNPDMKWQVTRKYNWGLTATFWKERVNVEASYYVNKTRDALMPLTLPSSVGVSSVLVNMGKLHNSGYEFSISAQVVKRNNLLWMVMVNGAHVFDKLTSISDALKAENMAAYYGVKPQPMFVEGGSQFGIYAMRSAGIDPASGQEVYIKKNGNYTFTYDKNERVEVGNTNPMLEGSLFTSLSYRGFTLNVTAAYKFGGDIYNTTLANKVEYIDPYGNVDRRAFTERWKKPGDLVRFLGIPESVSDENRYSERFVERDNTFAITSIMLNYEFKPGYLRKIGIKRLNLGIGVADIARFSSVKQERGTEYPFQRSFHIMFRPTF</sequence>
<accession>A0A412X514</accession>
<organism evidence="9 10">
    <name type="scientific">Butyricimonas virosa</name>
    <dbReference type="NCBI Taxonomy" id="544645"/>
    <lineage>
        <taxon>Bacteria</taxon>
        <taxon>Pseudomonadati</taxon>
        <taxon>Bacteroidota</taxon>
        <taxon>Bacteroidia</taxon>
        <taxon>Bacteroidales</taxon>
        <taxon>Odoribacteraceae</taxon>
        <taxon>Butyricimonas</taxon>
    </lineage>
</organism>
<dbReference type="InterPro" id="IPR039426">
    <property type="entry name" value="TonB-dep_rcpt-like"/>
</dbReference>
<evidence type="ECO:0000313" key="10">
    <source>
        <dbReference type="Proteomes" id="UP000283589"/>
    </source>
</evidence>
<dbReference type="NCBIfam" id="TIGR04056">
    <property type="entry name" value="OMP_RagA_SusC"/>
    <property type="match status" value="1"/>
</dbReference>
<dbReference type="GO" id="GO:0009279">
    <property type="term" value="C:cell outer membrane"/>
    <property type="evidence" value="ECO:0007669"/>
    <property type="project" value="UniProtKB-SubCell"/>
</dbReference>
<dbReference type="InterPro" id="IPR008969">
    <property type="entry name" value="CarboxyPept-like_regulatory"/>
</dbReference>
<dbReference type="RefSeq" id="WP_118258491.1">
    <property type="nucleotide sequence ID" value="NZ_CALBWO010000039.1"/>
</dbReference>
<dbReference type="AlphaFoldDB" id="A0A412X514"/>
<proteinExistence type="inferred from homology"/>
<dbReference type="InterPro" id="IPR012910">
    <property type="entry name" value="Plug_dom"/>
</dbReference>
<dbReference type="InterPro" id="IPR023996">
    <property type="entry name" value="TonB-dep_OMP_SusC/RagA"/>
</dbReference>
<dbReference type="InterPro" id="IPR036942">
    <property type="entry name" value="Beta-barrel_TonB_sf"/>
</dbReference>
<evidence type="ECO:0000256" key="6">
    <source>
        <dbReference type="ARBA" id="ARBA00023237"/>
    </source>
</evidence>
<evidence type="ECO:0000256" key="1">
    <source>
        <dbReference type="ARBA" id="ARBA00004571"/>
    </source>
</evidence>
<evidence type="ECO:0000256" key="5">
    <source>
        <dbReference type="ARBA" id="ARBA00023136"/>
    </source>
</evidence>
<comment type="subcellular location">
    <subcellularLocation>
        <location evidence="1 7">Cell outer membrane</location>
        <topology evidence="1 7">Multi-pass membrane protein</topology>
    </subcellularLocation>
</comment>
<evidence type="ECO:0000259" key="8">
    <source>
        <dbReference type="Pfam" id="PF07715"/>
    </source>
</evidence>
<dbReference type="Pfam" id="PF07715">
    <property type="entry name" value="Plug"/>
    <property type="match status" value="1"/>
</dbReference>
<keyword evidence="5 7" id="KW-0472">Membrane</keyword>
<comment type="similarity">
    <text evidence="7">Belongs to the TonB-dependent receptor family.</text>
</comment>
<dbReference type="Gene3D" id="2.60.40.1120">
    <property type="entry name" value="Carboxypeptidase-like, regulatory domain"/>
    <property type="match status" value="1"/>
</dbReference>
<dbReference type="Pfam" id="PF13715">
    <property type="entry name" value="CarbopepD_reg_2"/>
    <property type="match status" value="1"/>
</dbReference>
<dbReference type="Gene3D" id="2.170.130.10">
    <property type="entry name" value="TonB-dependent receptor, plug domain"/>
    <property type="match status" value="1"/>
</dbReference>
<dbReference type="EMBL" id="QRZA01000002">
    <property type="protein sequence ID" value="RGV36266.1"/>
    <property type="molecule type" value="Genomic_DNA"/>
</dbReference>
<evidence type="ECO:0000256" key="7">
    <source>
        <dbReference type="PROSITE-ProRule" id="PRU01360"/>
    </source>
</evidence>
<feature type="domain" description="TonB-dependent receptor plug" evidence="8">
    <location>
        <begin position="137"/>
        <end position="250"/>
    </location>
</feature>
<dbReference type="Proteomes" id="UP000283589">
    <property type="component" value="Unassembled WGS sequence"/>
</dbReference>
<comment type="caution">
    <text evidence="9">The sequence shown here is derived from an EMBL/GenBank/DDBJ whole genome shotgun (WGS) entry which is preliminary data.</text>
</comment>
<protein>
    <submittedName>
        <fullName evidence="9">SusC/RagA family TonB-linked outer membrane protein</fullName>
    </submittedName>
</protein>
<keyword evidence="6 7" id="KW-0998">Cell outer membrane</keyword>
<keyword evidence="3 7" id="KW-1134">Transmembrane beta strand</keyword>
<dbReference type="InterPro" id="IPR037066">
    <property type="entry name" value="Plug_dom_sf"/>
</dbReference>
<dbReference type="SUPFAM" id="SSF49464">
    <property type="entry name" value="Carboxypeptidase regulatory domain-like"/>
    <property type="match status" value="1"/>
</dbReference>
<evidence type="ECO:0000256" key="3">
    <source>
        <dbReference type="ARBA" id="ARBA00022452"/>
    </source>
</evidence>
<dbReference type="Gene3D" id="2.40.170.20">
    <property type="entry name" value="TonB-dependent receptor, beta-barrel domain"/>
    <property type="match status" value="1"/>
</dbReference>
<gene>
    <name evidence="9" type="ORF">DWW18_02300</name>
</gene>
<evidence type="ECO:0000256" key="4">
    <source>
        <dbReference type="ARBA" id="ARBA00022692"/>
    </source>
</evidence>
<evidence type="ECO:0000313" key="9">
    <source>
        <dbReference type="EMBL" id="RGV36266.1"/>
    </source>
</evidence>
<dbReference type="SUPFAM" id="SSF56935">
    <property type="entry name" value="Porins"/>
    <property type="match status" value="1"/>
</dbReference>